<dbReference type="AlphaFoldDB" id="A0A9W6CZ99"/>
<dbReference type="NCBIfam" id="TIGR00152">
    <property type="entry name" value="dephospho-CoA kinase"/>
    <property type="match status" value="1"/>
</dbReference>
<evidence type="ECO:0000256" key="3">
    <source>
        <dbReference type="ARBA" id="ARBA00022840"/>
    </source>
</evidence>
<dbReference type="Gene3D" id="3.40.50.300">
    <property type="entry name" value="P-loop containing nucleotide triphosphate hydrolases"/>
    <property type="match status" value="1"/>
</dbReference>
<protein>
    <recommendedName>
        <fullName evidence="5 6">Dephospho-CoA kinase</fullName>
        <ecNumber evidence="5 6">2.7.1.24</ecNumber>
    </recommendedName>
    <alternativeName>
        <fullName evidence="5">Dephosphocoenzyme A kinase</fullName>
    </alternativeName>
</protein>
<dbReference type="SUPFAM" id="SSF52540">
    <property type="entry name" value="P-loop containing nucleoside triphosphate hydrolases"/>
    <property type="match status" value="1"/>
</dbReference>
<comment type="caution">
    <text evidence="7">The sequence shown here is derived from an EMBL/GenBank/DDBJ whole genome shotgun (WGS) entry which is preliminary data.</text>
</comment>
<dbReference type="Proteomes" id="UP001144372">
    <property type="component" value="Unassembled WGS sequence"/>
</dbReference>
<evidence type="ECO:0000256" key="6">
    <source>
        <dbReference type="NCBIfam" id="TIGR00152"/>
    </source>
</evidence>
<dbReference type="GO" id="GO:0005524">
    <property type="term" value="F:ATP binding"/>
    <property type="evidence" value="ECO:0007669"/>
    <property type="project" value="UniProtKB-UniRule"/>
</dbReference>
<evidence type="ECO:0000313" key="8">
    <source>
        <dbReference type="Proteomes" id="UP001144372"/>
    </source>
</evidence>
<evidence type="ECO:0000256" key="4">
    <source>
        <dbReference type="ARBA" id="ARBA00022993"/>
    </source>
</evidence>
<evidence type="ECO:0000256" key="1">
    <source>
        <dbReference type="ARBA" id="ARBA00009018"/>
    </source>
</evidence>
<gene>
    <name evidence="5 7" type="primary">coaE</name>
    <name evidence="7" type="ORF">DAMNIGENAA_19640</name>
</gene>
<keyword evidence="8" id="KW-1185">Reference proteome</keyword>
<comment type="pathway">
    <text evidence="5">Cofactor biosynthesis; coenzyme A biosynthesis; CoA from (R)-pantothenate: step 5/5.</text>
</comment>
<organism evidence="7 8">
    <name type="scientific">Desulforhabdus amnigena</name>
    <dbReference type="NCBI Taxonomy" id="40218"/>
    <lineage>
        <taxon>Bacteria</taxon>
        <taxon>Pseudomonadati</taxon>
        <taxon>Thermodesulfobacteriota</taxon>
        <taxon>Syntrophobacteria</taxon>
        <taxon>Syntrophobacterales</taxon>
        <taxon>Syntrophobacteraceae</taxon>
        <taxon>Desulforhabdus</taxon>
    </lineage>
</organism>
<dbReference type="RefSeq" id="WP_281793830.1">
    <property type="nucleotide sequence ID" value="NZ_BSDR01000001.1"/>
</dbReference>
<name>A0A9W6CZ99_9BACT</name>
<keyword evidence="2 5" id="KW-0547">Nucleotide-binding</keyword>
<comment type="similarity">
    <text evidence="1 5">Belongs to the CoaE family.</text>
</comment>
<dbReference type="PANTHER" id="PTHR10695:SF46">
    <property type="entry name" value="BIFUNCTIONAL COENZYME A SYNTHASE-RELATED"/>
    <property type="match status" value="1"/>
</dbReference>
<dbReference type="GO" id="GO:0005737">
    <property type="term" value="C:cytoplasm"/>
    <property type="evidence" value="ECO:0007669"/>
    <property type="project" value="UniProtKB-SubCell"/>
</dbReference>
<dbReference type="Pfam" id="PF01121">
    <property type="entry name" value="CoaE"/>
    <property type="match status" value="1"/>
</dbReference>
<dbReference type="CDD" id="cd02022">
    <property type="entry name" value="DPCK"/>
    <property type="match status" value="1"/>
</dbReference>
<dbReference type="PROSITE" id="PS51219">
    <property type="entry name" value="DPCK"/>
    <property type="match status" value="1"/>
</dbReference>
<comment type="function">
    <text evidence="5">Catalyzes the phosphorylation of the 3'-hydroxyl group of dephosphocoenzyme A to form coenzyme A.</text>
</comment>
<proteinExistence type="inferred from homology"/>
<keyword evidence="4 5" id="KW-0173">Coenzyme A biosynthesis</keyword>
<dbReference type="HAMAP" id="MF_00376">
    <property type="entry name" value="Dephospho_CoA_kinase"/>
    <property type="match status" value="1"/>
</dbReference>
<feature type="binding site" evidence="5">
    <location>
        <begin position="17"/>
        <end position="22"/>
    </location>
    <ligand>
        <name>ATP</name>
        <dbReference type="ChEBI" id="CHEBI:30616"/>
    </ligand>
</feature>
<keyword evidence="5" id="KW-0963">Cytoplasm</keyword>
<comment type="catalytic activity">
    <reaction evidence="5">
        <text>3'-dephospho-CoA + ATP = ADP + CoA + H(+)</text>
        <dbReference type="Rhea" id="RHEA:18245"/>
        <dbReference type="ChEBI" id="CHEBI:15378"/>
        <dbReference type="ChEBI" id="CHEBI:30616"/>
        <dbReference type="ChEBI" id="CHEBI:57287"/>
        <dbReference type="ChEBI" id="CHEBI:57328"/>
        <dbReference type="ChEBI" id="CHEBI:456216"/>
        <dbReference type="EC" id="2.7.1.24"/>
    </reaction>
</comment>
<keyword evidence="3 5" id="KW-0067">ATP-binding</keyword>
<dbReference type="GO" id="GO:0015937">
    <property type="term" value="P:coenzyme A biosynthetic process"/>
    <property type="evidence" value="ECO:0007669"/>
    <property type="project" value="UniProtKB-UniRule"/>
</dbReference>
<dbReference type="EMBL" id="BSDR01000001">
    <property type="protein sequence ID" value="GLI34531.1"/>
    <property type="molecule type" value="Genomic_DNA"/>
</dbReference>
<dbReference type="PANTHER" id="PTHR10695">
    <property type="entry name" value="DEPHOSPHO-COA KINASE-RELATED"/>
    <property type="match status" value="1"/>
</dbReference>
<dbReference type="InterPro" id="IPR001977">
    <property type="entry name" value="Depp_CoAkinase"/>
</dbReference>
<dbReference type="EC" id="2.7.1.24" evidence="5 6"/>
<keyword evidence="5" id="KW-0808">Transferase</keyword>
<accession>A0A9W6CZ99</accession>
<keyword evidence="5 7" id="KW-0418">Kinase</keyword>
<evidence type="ECO:0000256" key="2">
    <source>
        <dbReference type="ARBA" id="ARBA00022741"/>
    </source>
</evidence>
<evidence type="ECO:0000313" key="7">
    <source>
        <dbReference type="EMBL" id="GLI34531.1"/>
    </source>
</evidence>
<dbReference type="GO" id="GO:0004140">
    <property type="term" value="F:dephospho-CoA kinase activity"/>
    <property type="evidence" value="ECO:0007669"/>
    <property type="project" value="UniProtKB-UniRule"/>
</dbReference>
<sequence length="204" mass="23316">MGLIVKTGKIAITGGIATGKSTVARMFAELGAIILDADQVAREVVEVGTPCWKSLHHLLGPAFFEKDGQLKRRKLRDCIIDDRECRNKVNAILHPSILEKMEQEWQYHHRTHPGRPVIFDIPLLFEGKFHPHFGTIILVYVPQEIQIRRLMERDGLSRPEAEKTLTMQLPIDSKKSLSHLIIDNSYSIDHTKQQVQAVWNQLKN</sequence>
<comment type="subcellular location">
    <subcellularLocation>
        <location evidence="5">Cytoplasm</location>
    </subcellularLocation>
</comment>
<reference evidence="7" key="1">
    <citation type="submission" date="2022-12" db="EMBL/GenBank/DDBJ databases">
        <title>Reference genome sequencing for broad-spectrum identification of bacterial and archaeal isolates by mass spectrometry.</title>
        <authorList>
            <person name="Sekiguchi Y."/>
            <person name="Tourlousse D.M."/>
        </authorList>
    </citation>
    <scope>NUCLEOTIDE SEQUENCE</scope>
    <source>
        <strain evidence="7">ASRB1</strain>
    </source>
</reference>
<evidence type="ECO:0000256" key="5">
    <source>
        <dbReference type="HAMAP-Rule" id="MF_00376"/>
    </source>
</evidence>
<dbReference type="InterPro" id="IPR027417">
    <property type="entry name" value="P-loop_NTPase"/>
</dbReference>